<keyword evidence="2" id="KW-0812">Transmembrane</keyword>
<name>A0A165HZV5_9BASI</name>
<dbReference type="OrthoDB" id="10513856at2759"/>
<evidence type="ECO:0000313" key="3">
    <source>
        <dbReference type="EMBL" id="KZT59960.1"/>
    </source>
</evidence>
<reference evidence="3 4" key="1">
    <citation type="journal article" date="2016" name="Mol. Biol. Evol.">
        <title>Comparative Genomics of Early-Diverging Mushroom-Forming Fungi Provides Insights into the Origins of Lignocellulose Decay Capabilities.</title>
        <authorList>
            <person name="Nagy L.G."/>
            <person name="Riley R."/>
            <person name="Tritt A."/>
            <person name="Adam C."/>
            <person name="Daum C."/>
            <person name="Floudas D."/>
            <person name="Sun H."/>
            <person name="Yadav J.S."/>
            <person name="Pangilinan J."/>
            <person name="Larsson K.H."/>
            <person name="Matsuura K."/>
            <person name="Barry K."/>
            <person name="Labutti K."/>
            <person name="Kuo R."/>
            <person name="Ohm R.A."/>
            <person name="Bhattacharya S.S."/>
            <person name="Shirouzu T."/>
            <person name="Yoshinaga Y."/>
            <person name="Martin F.M."/>
            <person name="Grigoriev I.V."/>
            <person name="Hibbett D.S."/>
        </authorList>
    </citation>
    <scope>NUCLEOTIDE SEQUENCE [LARGE SCALE GENOMIC DNA]</scope>
    <source>
        <strain evidence="3 4">HHB12733</strain>
    </source>
</reference>
<evidence type="ECO:0000256" key="1">
    <source>
        <dbReference type="SAM" id="MobiDB-lite"/>
    </source>
</evidence>
<evidence type="ECO:0000256" key="2">
    <source>
        <dbReference type="SAM" id="Phobius"/>
    </source>
</evidence>
<evidence type="ECO:0000313" key="4">
    <source>
        <dbReference type="Proteomes" id="UP000076842"/>
    </source>
</evidence>
<dbReference type="InParanoid" id="A0A165HZV5"/>
<dbReference type="Proteomes" id="UP000076842">
    <property type="component" value="Unassembled WGS sequence"/>
</dbReference>
<gene>
    <name evidence="3" type="ORF">CALCODRAFT_481048</name>
</gene>
<keyword evidence="4" id="KW-1185">Reference proteome</keyword>
<dbReference type="EMBL" id="KV423935">
    <property type="protein sequence ID" value="KZT59960.1"/>
    <property type="molecule type" value="Genomic_DNA"/>
</dbReference>
<feature type="transmembrane region" description="Helical" evidence="2">
    <location>
        <begin position="70"/>
        <end position="88"/>
    </location>
</feature>
<keyword evidence="2" id="KW-0472">Membrane</keyword>
<dbReference type="AlphaFoldDB" id="A0A165HZV5"/>
<accession>A0A165HZV5</accession>
<feature type="compositionally biased region" description="Basic and acidic residues" evidence="1">
    <location>
        <begin position="127"/>
        <end position="146"/>
    </location>
</feature>
<proteinExistence type="predicted"/>
<organism evidence="3 4">
    <name type="scientific">Calocera cornea HHB12733</name>
    <dbReference type="NCBI Taxonomy" id="1353952"/>
    <lineage>
        <taxon>Eukaryota</taxon>
        <taxon>Fungi</taxon>
        <taxon>Dikarya</taxon>
        <taxon>Basidiomycota</taxon>
        <taxon>Agaricomycotina</taxon>
        <taxon>Dacrymycetes</taxon>
        <taxon>Dacrymycetales</taxon>
        <taxon>Dacrymycetaceae</taxon>
        <taxon>Calocera</taxon>
    </lineage>
</organism>
<protein>
    <submittedName>
        <fullName evidence="3">Uncharacterized protein</fullName>
    </submittedName>
</protein>
<feature type="region of interest" description="Disordered" evidence="1">
    <location>
        <begin position="105"/>
        <end position="146"/>
    </location>
</feature>
<sequence length="146" mass="16398">MSMLARLPRRAAHFLTPPRASTSASCSSLHPHRLPQLANARRTIFKNPPRDPSVPPTYAELEQEARLGRLRVVVVTLPLVIVCGYMLYRRIILGEEQRRLAWEELGGEPPSGTFGVYKAPPAQPKPKSREEGKMPWEEKSGAEKSF</sequence>
<keyword evidence="2" id="KW-1133">Transmembrane helix</keyword>